<comment type="caution">
    <text evidence="1">The sequence shown here is derived from an EMBL/GenBank/DDBJ whole genome shotgun (WGS) entry which is preliminary data.</text>
</comment>
<dbReference type="AlphaFoldDB" id="A0A8J3AXM5"/>
<proteinExistence type="predicted"/>
<evidence type="ECO:0008006" key="3">
    <source>
        <dbReference type="Google" id="ProtNLM"/>
    </source>
</evidence>
<evidence type="ECO:0000313" key="1">
    <source>
        <dbReference type="EMBL" id="GGI18551.1"/>
    </source>
</evidence>
<dbReference type="InterPro" id="IPR019644">
    <property type="entry name" value="DUF2508"/>
</dbReference>
<dbReference type="Proteomes" id="UP000626244">
    <property type="component" value="Unassembled WGS sequence"/>
</dbReference>
<reference evidence="2" key="1">
    <citation type="journal article" date="2019" name="Int. J. Syst. Evol. Microbiol.">
        <title>The Global Catalogue of Microorganisms (GCM) 10K type strain sequencing project: providing services to taxonomists for standard genome sequencing and annotation.</title>
        <authorList>
            <consortium name="The Broad Institute Genomics Platform"/>
            <consortium name="The Broad Institute Genome Sequencing Center for Infectious Disease"/>
            <person name="Wu L."/>
            <person name="Ma J."/>
        </authorList>
    </citation>
    <scope>NUCLEOTIDE SEQUENCE [LARGE SCALE GENOMIC DNA]</scope>
    <source>
        <strain evidence="2">CGMCC 1.14993</strain>
    </source>
</reference>
<dbReference type="OrthoDB" id="2166610at2"/>
<organism evidence="1 2">
    <name type="scientific">Gottfriedia solisilvae</name>
    <dbReference type="NCBI Taxonomy" id="1516104"/>
    <lineage>
        <taxon>Bacteria</taxon>
        <taxon>Bacillati</taxon>
        <taxon>Bacillota</taxon>
        <taxon>Bacilli</taxon>
        <taxon>Bacillales</taxon>
        <taxon>Bacillaceae</taxon>
        <taxon>Gottfriedia</taxon>
    </lineage>
</organism>
<gene>
    <name evidence="1" type="ORF">GCM10007380_43470</name>
</gene>
<dbReference type="EMBL" id="BMHB01000009">
    <property type="protein sequence ID" value="GGI18551.1"/>
    <property type="molecule type" value="Genomic_DNA"/>
</dbReference>
<dbReference type="Pfam" id="PF10704">
    <property type="entry name" value="DUF2508"/>
    <property type="match status" value="1"/>
</dbReference>
<evidence type="ECO:0000313" key="2">
    <source>
        <dbReference type="Proteomes" id="UP000626244"/>
    </source>
</evidence>
<keyword evidence="2" id="KW-1185">Reference proteome</keyword>
<protein>
    <recommendedName>
        <fullName evidence="3">DUF2508 family protein</fullName>
    </recommendedName>
</protein>
<sequence>MVFFRKKGKLRKEFDEKLVERLLDYKDIYLNQVELVDRSVDPPEDLLIHVKLSQVKYFFLLKEAKARNVLITKMK</sequence>
<name>A0A8J3AXM5_9BACI</name>
<accession>A0A8J3AXM5</accession>
<dbReference type="RefSeq" id="WP_088004286.1">
    <property type="nucleotide sequence ID" value="NZ_BMHB01000009.1"/>
</dbReference>